<dbReference type="Pfam" id="PF02670">
    <property type="entry name" value="DXP_reductoisom"/>
    <property type="match status" value="1"/>
</dbReference>
<feature type="binding site" evidence="9">
    <location>
        <position position="216"/>
    </location>
    <ligand>
        <name>1-deoxy-D-xylulose 5-phosphate</name>
        <dbReference type="ChEBI" id="CHEBI:57792"/>
    </ligand>
</feature>
<keyword evidence="4 9" id="KW-0521">NADP</keyword>
<evidence type="ECO:0000313" key="14">
    <source>
        <dbReference type="Proteomes" id="UP000502502"/>
    </source>
</evidence>
<dbReference type="EC" id="1.1.1.267" evidence="9"/>
<feature type="domain" description="DXP reductoisomerase C-terminal" evidence="12">
    <location>
        <begin position="259"/>
        <end position="375"/>
    </location>
</feature>
<feature type="binding site" evidence="9">
    <location>
        <position position="197"/>
    </location>
    <ligand>
        <name>1-deoxy-D-xylulose 5-phosphate</name>
        <dbReference type="ChEBI" id="CHEBI:57792"/>
    </ligand>
</feature>
<feature type="binding site" evidence="9">
    <location>
        <position position="150"/>
    </location>
    <ligand>
        <name>Mn(2+)</name>
        <dbReference type="ChEBI" id="CHEBI:29035"/>
    </ligand>
</feature>
<dbReference type="Gene3D" id="1.10.1740.10">
    <property type="match status" value="1"/>
</dbReference>
<evidence type="ECO:0000313" key="13">
    <source>
        <dbReference type="EMBL" id="QIL02525.1"/>
    </source>
</evidence>
<dbReference type="InterPro" id="IPR003821">
    <property type="entry name" value="DXP_reductoisomerase"/>
</dbReference>
<evidence type="ECO:0000256" key="4">
    <source>
        <dbReference type="ARBA" id="ARBA00022857"/>
    </source>
</evidence>
<dbReference type="HAMAP" id="MF_00183">
    <property type="entry name" value="DXP_reductoisom"/>
    <property type="match status" value="1"/>
</dbReference>
<feature type="binding site" evidence="9">
    <location>
        <position position="210"/>
    </location>
    <ligand>
        <name>1-deoxy-D-xylulose 5-phosphate</name>
        <dbReference type="ChEBI" id="CHEBI:57792"/>
    </ligand>
</feature>
<organism evidence="13 14">
    <name type="scientific">Sphingomonas sinipercae</name>
    <dbReference type="NCBI Taxonomy" id="2714944"/>
    <lineage>
        <taxon>Bacteria</taxon>
        <taxon>Pseudomonadati</taxon>
        <taxon>Pseudomonadota</taxon>
        <taxon>Alphaproteobacteria</taxon>
        <taxon>Sphingomonadales</taxon>
        <taxon>Sphingomonadaceae</taxon>
        <taxon>Sphingomonas</taxon>
    </lineage>
</organism>
<dbReference type="InterPro" id="IPR036291">
    <property type="entry name" value="NAD(P)-bd_dom_sf"/>
</dbReference>
<feature type="binding site" evidence="9">
    <location>
        <position position="148"/>
    </location>
    <ligand>
        <name>Mn(2+)</name>
        <dbReference type="ChEBI" id="CHEBI:29035"/>
    </ligand>
</feature>
<dbReference type="KEGG" id="ssin:G7078_06790"/>
<dbReference type="InterPro" id="IPR013644">
    <property type="entry name" value="DXP_reductoisomerase_C"/>
</dbReference>
<dbReference type="EMBL" id="CP049871">
    <property type="protein sequence ID" value="QIL02525.1"/>
    <property type="molecule type" value="Genomic_DNA"/>
</dbReference>
<feature type="binding site" evidence="9">
    <location>
        <position position="39"/>
    </location>
    <ligand>
        <name>NADPH</name>
        <dbReference type="ChEBI" id="CHEBI:57783"/>
    </ligand>
</feature>
<dbReference type="InterPro" id="IPR013512">
    <property type="entry name" value="DXP_reductoisomerase_N"/>
</dbReference>
<feature type="binding site" evidence="9">
    <location>
        <position position="13"/>
    </location>
    <ligand>
        <name>NADPH</name>
        <dbReference type="ChEBI" id="CHEBI:57783"/>
    </ligand>
</feature>
<dbReference type="Pfam" id="PF08436">
    <property type="entry name" value="DXP_redisom_C"/>
    <property type="match status" value="1"/>
</dbReference>
<dbReference type="GO" id="GO:0070402">
    <property type="term" value="F:NADPH binding"/>
    <property type="evidence" value="ECO:0007669"/>
    <property type="project" value="InterPro"/>
</dbReference>
<dbReference type="InterPro" id="IPR026877">
    <property type="entry name" value="DXPR_C"/>
</dbReference>
<dbReference type="InterPro" id="IPR036169">
    <property type="entry name" value="DXPR_C_sf"/>
</dbReference>
<feature type="binding site" evidence="9">
    <location>
        <position position="14"/>
    </location>
    <ligand>
        <name>NADPH</name>
        <dbReference type="ChEBI" id="CHEBI:57783"/>
    </ligand>
</feature>
<name>A0A6G7ZNM1_9SPHN</name>
<dbReference type="SUPFAM" id="SSF55347">
    <property type="entry name" value="Glyceraldehyde-3-phosphate dehydrogenase-like, C-terminal domain"/>
    <property type="match status" value="1"/>
</dbReference>
<keyword evidence="13" id="KW-0413">Isomerase</keyword>
<dbReference type="Gene3D" id="3.40.50.720">
    <property type="entry name" value="NAD(P)-binding Rossmann-like Domain"/>
    <property type="match status" value="1"/>
</dbReference>
<evidence type="ECO:0000256" key="1">
    <source>
        <dbReference type="ARBA" id="ARBA00005094"/>
    </source>
</evidence>
<evidence type="ECO:0000256" key="9">
    <source>
        <dbReference type="HAMAP-Rule" id="MF_00183"/>
    </source>
</evidence>
<dbReference type="UniPathway" id="UPA00056">
    <property type="reaction ID" value="UER00092"/>
</dbReference>
<feature type="binding site" evidence="9">
    <location>
        <position position="203"/>
    </location>
    <ligand>
        <name>NADPH</name>
        <dbReference type="ChEBI" id="CHEBI:57783"/>
    </ligand>
</feature>
<evidence type="ECO:0000256" key="2">
    <source>
        <dbReference type="ARBA" id="ARBA00006825"/>
    </source>
</evidence>
<feature type="binding site" evidence="9">
    <location>
        <position position="174"/>
    </location>
    <ligand>
        <name>1-deoxy-D-xylulose 5-phosphate</name>
        <dbReference type="ChEBI" id="CHEBI:57792"/>
    </ligand>
</feature>
<evidence type="ECO:0000259" key="10">
    <source>
        <dbReference type="Pfam" id="PF02670"/>
    </source>
</evidence>
<comment type="catalytic activity">
    <reaction evidence="8">
        <text>2-C-methyl-D-erythritol 4-phosphate + NADP(+) = 1-deoxy-D-xylulose 5-phosphate + NADPH + H(+)</text>
        <dbReference type="Rhea" id="RHEA:13717"/>
        <dbReference type="ChEBI" id="CHEBI:15378"/>
        <dbReference type="ChEBI" id="CHEBI:57783"/>
        <dbReference type="ChEBI" id="CHEBI:57792"/>
        <dbReference type="ChEBI" id="CHEBI:58262"/>
        <dbReference type="ChEBI" id="CHEBI:58349"/>
        <dbReference type="EC" id="1.1.1.267"/>
    </reaction>
    <physiologicalReaction direction="right-to-left" evidence="8">
        <dbReference type="Rhea" id="RHEA:13719"/>
    </physiologicalReaction>
</comment>
<dbReference type="PANTHER" id="PTHR30525:SF0">
    <property type="entry name" value="1-DEOXY-D-XYLULOSE 5-PHOSPHATE REDUCTOISOMERASE, CHLOROPLASTIC"/>
    <property type="match status" value="1"/>
</dbReference>
<evidence type="ECO:0000256" key="3">
    <source>
        <dbReference type="ARBA" id="ARBA00022723"/>
    </source>
</evidence>
<feature type="binding site" evidence="9">
    <location>
        <position position="12"/>
    </location>
    <ligand>
        <name>NADPH</name>
        <dbReference type="ChEBI" id="CHEBI:57783"/>
    </ligand>
</feature>
<evidence type="ECO:0000259" key="12">
    <source>
        <dbReference type="Pfam" id="PF13288"/>
    </source>
</evidence>
<comment type="cofactor">
    <cofactor evidence="9">
        <name>Mg(2+)</name>
        <dbReference type="ChEBI" id="CHEBI:18420"/>
    </cofactor>
    <cofactor evidence="9">
        <name>Mn(2+)</name>
        <dbReference type="ChEBI" id="CHEBI:29035"/>
    </cofactor>
</comment>
<feature type="binding site" evidence="9">
    <location>
        <position position="150"/>
    </location>
    <ligand>
        <name>1-deoxy-D-xylulose 5-phosphate</name>
        <dbReference type="ChEBI" id="CHEBI:57792"/>
    </ligand>
</feature>
<dbReference type="AlphaFoldDB" id="A0A6G7ZNM1"/>
<evidence type="ECO:0000256" key="5">
    <source>
        <dbReference type="ARBA" id="ARBA00023002"/>
    </source>
</evidence>
<dbReference type="SUPFAM" id="SSF51735">
    <property type="entry name" value="NAD(P)-binding Rossmann-fold domains"/>
    <property type="match status" value="1"/>
</dbReference>
<keyword evidence="9" id="KW-0460">Magnesium</keyword>
<feature type="binding site" evidence="9">
    <location>
        <position position="124"/>
    </location>
    <ligand>
        <name>NADPH</name>
        <dbReference type="ChEBI" id="CHEBI:57783"/>
    </ligand>
</feature>
<dbReference type="Pfam" id="PF13288">
    <property type="entry name" value="DXPR_C"/>
    <property type="match status" value="1"/>
</dbReference>
<feature type="binding site" evidence="9">
    <location>
        <position position="123"/>
    </location>
    <ligand>
        <name>1-deoxy-D-xylulose 5-phosphate</name>
        <dbReference type="ChEBI" id="CHEBI:57792"/>
    </ligand>
</feature>
<sequence>MKRRISILGATGSVGKSTLDLILRSPERFDVIALTAQTNVPALAEAARATQAKLAVVADPARLDELRNALSGTDCKAAAGADGLAEAATGEAELVMAAIVGCAGLLPTMAAVEAGKTVALANKEALVTAGHLMIDAAAKSGATLLPVDSEHNAIFQCLATSRSQDVARLVLTASGGPFRTATRAELRSATPAQAVAHPKWSMGSKISVDSATLMNKGLELIEAHYLFALPSEQINIVIHPQSIVHSLVEFVDGSMLAQLGSADMRIPIAYALAWPERMETPAAKLDLIEVGRLDFEAPDLDRFPALRLARRALEAGDGAAVVLNAANEIAVELFLAGQIGFTEIPAMVERALDATSTTLPRSIAEVTALDAAVRRDVRSFALERCA</sequence>
<protein>
    <recommendedName>
        <fullName evidence="9">1-deoxy-D-xylulose 5-phosphate reductoisomerase</fullName>
        <shortName evidence="9">DXP reductoisomerase</shortName>
        <ecNumber evidence="9">1.1.1.267</ecNumber>
    </recommendedName>
    <alternativeName>
        <fullName evidence="9">1-deoxyxylulose-5-phosphate reductoisomerase</fullName>
    </alternativeName>
    <alternativeName>
        <fullName evidence="9">2-C-methyl-D-erythritol 4-phosphate synthase</fullName>
    </alternativeName>
</protein>
<keyword evidence="7 9" id="KW-0414">Isoprene biosynthesis</keyword>
<evidence type="ECO:0000256" key="6">
    <source>
        <dbReference type="ARBA" id="ARBA00023211"/>
    </source>
</evidence>
<keyword evidence="3 9" id="KW-0479">Metal-binding</keyword>
<feature type="binding site" evidence="9">
    <location>
        <position position="215"/>
    </location>
    <ligand>
        <name>1-deoxy-D-xylulose 5-phosphate</name>
        <dbReference type="ChEBI" id="CHEBI:57792"/>
    </ligand>
</feature>
<reference evidence="13 14" key="1">
    <citation type="submission" date="2020-03" db="EMBL/GenBank/DDBJ databases">
        <title>Sphingomonas sp. nov., isolated from fish.</title>
        <authorList>
            <person name="Hyun D.-W."/>
            <person name="Bae J.-W."/>
        </authorList>
    </citation>
    <scope>NUCLEOTIDE SEQUENCE [LARGE SCALE GENOMIC DNA]</scope>
    <source>
        <strain evidence="13 14">HDW15C</strain>
    </source>
</reference>
<feature type="binding site" evidence="9">
    <location>
        <position position="219"/>
    </location>
    <ligand>
        <name>1-deoxy-D-xylulose 5-phosphate</name>
        <dbReference type="ChEBI" id="CHEBI:57792"/>
    </ligand>
</feature>
<proteinExistence type="inferred from homology"/>
<keyword evidence="5 9" id="KW-0560">Oxidoreductase</keyword>
<dbReference type="Proteomes" id="UP000502502">
    <property type="component" value="Chromosome"/>
</dbReference>
<dbReference type="GO" id="GO:0030145">
    <property type="term" value="F:manganese ion binding"/>
    <property type="evidence" value="ECO:0007669"/>
    <property type="project" value="TreeGrafter"/>
</dbReference>
<comment type="caution">
    <text evidence="9">Lacks conserved residue(s) required for the propagation of feature annotation.</text>
</comment>
<dbReference type="GO" id="GO:0051484">
    <property type="term" value="P:isopentenyl diphosphate biosynthetic process, methylerythritol 4-phosphate pathway involved in terpenoid biosynthetic process"/>
    <property type="evidence" value="ECO:0007669"/>
    <property type="project" value="UniProtKB-ARBA"/>
</dbReference>
<evidence type="ECO:0000256" key="8">
    <source>
        <dbReference type="ARBA" id="ARBA00048543"/>
    </source>
</evidence>
<accession>A0A6G7ZNM1</accession>
<dbReference type="RefSeq" id="WP_166094339.1">
    <property type="nucleotide sequence ID" value="NZ_CP049871.1"/>
</dbReference>
<evidence type="ECO:0000259" key="11">
    <source>
        <dbReference type="Pfam" id="PF08436"/>
    </source>
</evidence>
<dbReference type="NCBIfam" id="NF009114">
    <property type="entry name" value="PRK12464.1"/>
    <property type="match status" value="1"/>
</dbReference>
<keyword evidence="14" id="KW-1185">Reference proteome</keyword>
<comment type="similarity">
    <text evidence="2 9">Belongs to the DXR family.</text>
</comment>
<dbReference type="GO" id="GO:0030604">
    <property type="term" value="F:1-deoxy-D-xylulose-5-phosphate reductoisomerase activity"/>
    <property type="evidence" value="ECO:0007669"/>
    <property type="project" value="UniProtKB-UniRule"/>
</dbReference>
<comment type="pathway">
    <text evidence="1 9">Isoprenoid biosynthesis; isopentenyl diphosphate biosynthesis via DXP pathway; isopentenyl diphosphate from 1-deoxy-D-xylulose 5-phosphate: step 1/6.</text>
</comment>
<dbReference type="FunFam" id="3.40.50.720:FF:000045">
    <property type="entry name" value="1-deoxy-D-xylulose 5-phosphate reductoisomerase"/>
    <property type="match status" value="1"/>
</dbReference>
<feature type="domain" description="1-deoxy-D-xylulose 5-phosphate reductoisomerase C-terminal" evidence="11">
    <location>
        <begin position="144"/>
        <end position="227"/>
    </location>
</feature>
<feature type="binding site" evidence="9">
    <location>
        <position position="219"/>
    </location>
    <ligand>
        <name>Mn(2+)</name>
        <dbReference type="ChEBI" id="CHEBI:29035"/>
    </ligand>
</feature>
<evidence type="ECO:0000256" key="7">
    <source>
        <dbReference type="ARBA" id="ARBA00023229"/>
    </source>
</evidence>
<dbReference type="NCBIfam" id="TIGR00243">
    <property type="entry name" value="Dxr"/>
    <property type="match status" value="1"/>
</dbReference>
<comment type="function">
    <text evidence="9">Catalyzes the NADPH-dependent rearrangement and reduction of 1-deoxy-D-xylulose-5-phosphate (DXP) to 2-C-methyl-D-erythritol 4-phosphate (MEP).</text>
</comment>
<gene>
    <name evidence="9" type="primary">dxr</name>
    <name evidence="13" type="ORF">G7078_06790</name>
</gene>
<feature type="domain" description="1-deoxy-D-xylulose 5-phosphate reductoisomerase N-terminal" evidence="10">
    <location>
        <begin position="5"/>
        <end position="130"/>
    </location>
</feature>
<dbReference type="PANTHER" id="PTHR30525">
    <property type="entry name" value="1-DEOXY-D-XYLULOSE 5-PHOSPHATE REDUCTOISOMERASE"/>
    <property type="match status" value="1"/>
</dbReference>
<dbReference type="PIRSF" id="PIRSF006205">
    <property type="entry name" value="Dxp_reductismrs"/>
    <property type="match status" value="1"/>
</dbReference>
<feature type="binding site" evidence="9">
    <location>
        <position position="149"/>
    </location>
    <ligand>
        <name>1-deoxy-D-xylulose 5-phosphate</name>
        <dbReference type="ChEBI" id="CHEBI:57792"/>
    </ligand>
</feature>
<dbReference type="SUPFAM" id="SSF69055">
    <property type="entry name" value="1-deoxy-D-xylulose-5-phosphate reductoisomerase, C-terminal domain"/>
    <property type="match status" value="1"/>
</dbReference>
<feature type="binding site" evidence="9">
    <location>
        <position position="11"/>
    </location>
    <ligand>
        <name>NADPH</name>
        <dbReference type="ChEBI" id="CHEBI:57783"/>
    </ligand>
</feature>
<feature type="binding site" evidence="9">
    <location>
        <position position="122"/>
    </location>
    <ligand>
        <name>NADPH</name>
        <dbReference type="ChEBI" id="CHEBI:57783"/>
    </ligand>
</feature>
<dbReference type="GO" id="GO:0016853">
    <property type="term" value="F:isomerase activity"/>
    <property type="evidence" value="ECO:0007669"/>
    <property type="project" value="UniProtKB-KW"/>
</dbReference>
<keyword evidence="6 9" id="KW-0464">Manganese</keyword>